<protein>
    <submittedName>
        <fullName evidence="1">Uncharacterized protein</fullName>
    </submittedName>
</protein>
<dbReference type="EMBL" id="JARKNE010000004">
    <property type="protein sequence ID" value="KAK5834796.1"/>
    <property type="molecule type" value="Genomic_DNA"/>
</dbReference>
<comment type="caution">
    <text evidence="1">The sequence shown here is derived from an EMBL/GenBank/DDBJ whole genome shotgun (WGS) entry which is preliminary data.</text>
</comment>
<sequence>MMKEQMTQQNTRFEQQQLFQQELLRLNEKMRRKMQFDHFDLQDHVTPPQEEAMGAHAKSCRIRWMLCIEIFGHCTEMYKTWIGYFVLTALYPYKWQLSQSLADLYERMHKFVEADEIKIAARSIFHKDDKQFKGR</sequence>
<reference evidence="1 2" key="1">
    <citation type="submission" date="2023-03" db="EMBL/GenBank/DDBJ databases">
        <title>WGS of Gossypium arboreum.</title>
        <authorList>
            <person name="Yu D."/>
        </authorList>
    </citation>
    <scope>NUCLEOTIDE SEQUENCE [LARGE SCALE GENOMIC DNA]</scope>
    <source>
        <tissue evidence="1">Leaf</tissue>
    </source>
</reference>
<name>A0ABR0Q6F0_GOSAR</name>
<keyword evidence="2" id="KW-1185">Reference proteome</keyword>
<dbReference type="Proteomes" id="UP001358586">
    <property type="component" value="Chromosome 4"/>
</dbReference>
<accession>A0ABR0Q6F0</accession>
<proteinExistence type="predicted"/>
<evidence type="ECO:0000313" key="2">
    <source>
        <dbReference type="Proteomes" id="UP001358586"/>
    </source>
</evidence>
<organism evidence="1 2">
    <name type="scientific">Gossypium arboreum</name>
    <name type="common">Tree cotton</name>
    <name type="synonym">Gossypium nanking</name>
    <dbReference type="NCBI Taxonomy" id="29729"/>
    <lineage>
        <taxon>Eukaryota</taxon>
        <taxon>Viridiplantae</taxon>
        <taxon>Streptophyta</taxon>
        <taxon>Embryophyta</taxon>
        <taxon>Tracheophyta</taxon>
        <taxon>Spermatophyta</taxon>
        <taxon>Magnoliopsida</taxon>
        <taxon>eudicotyledons</taxon>
        <taxon>Gunneridae</taxon>
        <taxon>Pentapetalae</taxon>
        <taxon>rosids</taxon>
        <taxon>malvids</taxon>
        <taxon>Malvales</taxon>
        <taxon>Malvaceae</taxon>
        <taxon>Malvoideae</taxon>
        <taxon>Gossypium</taxon>
    </lineage>
</organism>
<gene>
    <name evidence="1" type="ORF">PVK06_010472</name>
</gene>
<evidence type="ECO:0000313" key="1">
    <source>
        <dbReference type="EMBL" id="KAK5834796.1"/>
    </source>
</evidence>